<dbReference type="GO" id="GO:0005783">
    <property type="term" value="C:endoplasmic reticulum"/>
    <property type="evidence" value="ECO:0007669"/>
    <property type="project" value="TreeGrafter"/>
</dbReference>
<evidence type="ECO:0000259" key="7">
    <source>
        <dbReference type="PROSITE" id="PS51471"/>
    </source>
</evidence>
<proteinExistence type="predicted"/>
<accession>A0A8J5XJH8</accession>
<protein>
    <recommendedName>
        <fullName evidence="7">Fe2OG dioxygenase domain-containing protein</fullName>
    </recommendedName>
</protein>
<feature type="chain" id="PRO_5035215114" description="Fe2OG dioxygenase domain-containing protein" evidence="6">
    <location>
        <begin position="23"/>
        <end position="345"/>
    </location>
</feature>
<dbReference type="PANTHER" id="PTHR10869">
    <property type="entry name" value="PROLYL 4-HYDROXYLASE ALPHA SUBUNIT"/>
    <property type="match status" value="1"/>
</dbReference>
<keyword evidence="2" id="KW-0479">Metal-binding</keyword>
<comment type="cofactor">
    <cofactor evidence="1">
        <name>L-ascorbate</name>
        <dbReference type="ChEBI" id="CHEBI:38290"/>
    </cofactor>
</comment>
<name>A0A8J5XJH8_DIALT</name>
<dbReference type="PROSITE" id="PS51471">
    <property type="entry name" value="FE2OG_OXY"/>
    <property type="match status" value="1"/>
</dbReference>
<evidence type="ECO:0000256" key="5">
    <source>
        <dbReference type="ARBA" id="ARBA00023004"/>
    </source>
</evidence>
<evidence type="ECO:0000256" key="2">
    <source>
        <dbReference type="ARBA" id="ARBA00022723"/>
    </source>
</evidence>
<dbReference type="Proteomes" id="UP000751190">
    <property type="component" value="Unassembled WGS sequence"/>
</dbReference>
<dbReference type="AlphaFoldDB" id="A0A8J5XJH8"/>
<dbReference type="OrthoDB" id="420380at2759"/>
<gene>
    <name evidence="8" type="ORF">KFE25_010322</name>
</gene>
<keyword evidence="3" id="KW-0223">Dioxygenase</keyword>
<keyword evidence="9" id="KW-1185">Reference proteome</keyword>
<dbReference type="EMBL" id="JAGTXO010000020">
    <property type="protein sequence ID" value="KAG8462497.1"/>
    <property type="molecule type" value="Genomic_DNA"/>
</dbReference>
<evidence type="ECO:0000256" key="4">
    <source>
        <dbReference type="ARBA" id="ARBA00023002"/>
    </source>
</evidence>
<evidence type="ECO:0000313" key="8">
    <source>
        <dbReference type="EMBL" id="KAG8462497.1"/>
    </source>
</evidence>
<evidence type="ECO:0000313" key="9">
    <source>
        <dbReference type="Proteomes" id="UP000751190"/>
    </source>
</evidence>
<evidence type="ECO:0000256" key="6">
    <source>
        <dbReference type="SAM" id="SignalP"/>
    </source>
</evidence>
<comment type="caution">
    <text evidence="8">The sequence shown here is derived from an EMBL/GenBank/DDBJ whole genome shotgun (WGS) entry which is preliminary data.</text>
</comment>
<evidence type="ECO:0000256" key="3">
    <source>
        <dbReference type="ARBA" id="ARBA00022964"/>
    </source>
</evidence>
<dbReference type="Gene3D" id="2.60.120.620">
    <property type="entry name" value="q2cbj1_9rhob like domain"/>
    <property type="match status" value="1"/>
</dbReference>
<reference evidence="8" key="1">
    <citation type="submission" date="2021-05" db="EMBL/GenBank/DDBJ databases">
        <title>The genome of the haptophyte Pavlova lutheri (Diacronema luteri, Pavlovales) - a model for lipid biosynthesis in eukaryotic algae.</title>
        <authorList>
            <person name="Hulatt C.J."/>
            <person name="Posewitz M.C."/>
        </authorList>
    </citation>
    <scope>NUCLEOTIDE SEQUENCE</scope>
    <source>
        <strain evidence="8">NIVA-4/92</strain>
    </source>
</reference>
<dbReference type="Pfam" id="PF13640">
    <property type="entry name" value="2OG-FeII_Oxy_3"/>
    <property type="match status" value="1"/>
</dbReference>
<organism evidence="8 9">
    <name type="scientific">Diacronema lutheri</name>
    <name type="common">Unicellular marine alga</name>
    <name type="synonym">Monochrysis lutheri</name>
    <dbReference type="NCBI Taxonomy" id="2081491"/>
    <lineage>
        <taxon>Eukaryota</taxon>
        <taxon>Haptista</taxon>
        <taxon>Haptophyta</taxon>
        <taxon>Pavlovophyceae</taxon>
        <taxon>Pavlovales</taxon>
        <taxon>Pavlovaceae</taxon>
        <taxon>Diacronema</taxon>
    </lineage>
</organism>
<dbReference type="PANTHER" id="PTHR10869:SF229">
    <property type="entry name" value="PROLYL 4-HYDROXYLASE ALPHA SUBUNIT DOMAIN-CONTAINING PROTEIN"/>
    <property type="match status" value="1"/>
</dbReference>
<dbReference type="SMART" id="SM00702">
    <property type="entry name" value="P4Hc"/>
    <property type="match status" value="1"/>
</dbReference>
<dbReference type="InterPro" id="IPR044862">
    <property type="entry name" value="Pro_4_hyd_alph_FE2OG_OXY"/>
</dbReference>
<dbReference type="InterPro" id="IPR005123">
    <property type="entry name" value="Oxoglu/Fe-dep_dioxygenase_dom"/>
</dbReference>
<keyword evidence="4" id="KW-0560">Oxidoreductase</keyword>
<feature type="signal peptide" evidence="6">
    <location>
        <begin position="1"/>
        <end position="22"/>
    </location>
</feature>
<keyword evidence="6" id="KW-0732">Signal</keyword>
<dbReference type="InterPro" id="IPR006620">
    <property type="entry name" value="Pro_4_hyd_alph"/>
</dbReference>
<dbReference type="GO" id="GO:0004656">
    <property type="term" value="F:procollagen-proline 4-dioxygenase activity"/>
    <property type="evidence" value="ECO:0007669"/>
    <property type="project" value="TreeGrafter"/>
</dbReference>
<dbReference type="GO" id="GO:0005506">
    <property type="term" value="F:iron ion binding"/>
    <property type="evidence" value="ECO:0007669"/>
    <property type="project" value="InterPro"/>
</dbReference>
<evidence type="ECO:0000256" key="1">
    <source>
        <dbReference type="ARBA" id="ARBA00001961"/>
    </source>
</evidence>
<dbReference type="InterPro" id="IPR045054">
    <property type="entry name" value="P4HA-like"/>
</dbReference>
<keyword evidence="5" id="KW-0408">Iron</keyword>
<dbReference type="GO" id="GO:0031418">
    <property type="term" value="F:L-ascorbic acid binding"/>
    <property type="evidence" value="ECO:0007669"/>
    <property type="project" value="InterPro"/>
</dbReference>
<sequence length="345" mass="37306">MARTWPRRSGFVFCALLCASRASVLLRAGARATVVPLASRRALVRLGAKKQKSHFEAYTIADRSAAGIFPAPARRDGVRPLKKHLPEGAPLSKAPEGWADRWLPGLQLSHKGMRLLHLCPPVMIIDDFLSHEECAELIALTESDRAFEVQSATFSTLTAAARTSTTWYTRHGAVPTFVGRAVELTGAHPDSLEEPQIVRYATGQRFSWHYDEVPRSLLANGGQRRATLLVYLNDVELGGGTAFRDLGVGVQPKCGRALLFCPSDVDGTPDDRTLHAGEPPLSGAKWIAQFWLHEREYVPGVVPGAQAGDASAAYELYCARRRASMEQPSDGASATAAGAGVAQNI</sequence>
<feature type="domain" description="Fe2OG dioxygenase" evidence="7">
    <location>
        <begin position="191"/>
        <end position="294"/>
    </location>
</feature>